<sequence length="237" mass="27308">MVHNRRKRSDPTTIDSIIPINQPTDTTDTRLAKRESMVSALSNYLLSLLPKNVANAARYIYPFMVLRIGDTTVFQGIINTFGMLLGYYPSQTPTISGRASDGMHMFQQNLTAQDELFSELIKRVEEHEEDIVLEYAYPCLVARVKDTKMFQEIVKKLEYILGHYPSQTPTISKPVYNGMHMHMISTEKPSQENLLKIPFYSEITPEAFYQYPIVGALYFDKTGRQCLKYYSYYPANN</sequence>
<evidence type="ECO:0000313" key="2">
    <source>
        <dbReference type="Proteomes" id="UP000504618"/>
    </source>
</evidence>
<accession>A0A6J1Q108</accession>
<dbReference type="Proteomes" id="UP000504618">
    <property type="component" value="Unplaced"/>
</dbReference>
<feature type="region of interest" description="Disordered" evidence="1">
    <location>
        <begin position="1"/>
        <end position="21"/>
    </location>
</feature>
<protein>
    <submittedName>
        <fullName evidence="3">Uncharacterized protein LOC112456839 isoform X1</fullName>
    </submittedName>
</protein>
<proteinExistence type="predicted"/>
<reference evidence="3" key="1">
    <citation type="submission" date="2025-08" db="UniProtKB">
        <authorList>
            <consortium name="RefSeq"/>
        </authorList>
    </citation>
    <scope>IDENTIFICATION</scope>
    <source>
        <tissue evidence="3">Whole body</tissue>
    </source>
</reference>
<dbReference type="GeneID" id="112456839"/>
<evidence type="ECO:0000256" key="1">
    <source>
        <dbReference type="SAM" id="MobiDB-lite"/>
    </source>
</evidence>
<keyword evidence="2" id="KW-1185">Reference proteome</keyword>
<name>A0A6J1Q108_9HYME</name>
<gene>
    <name evidence="3" type="primary">LOC112456839</name>
</gene>
<organism evidence="2 3">
    <name type="scientific">Temnothorax curvispinosus</name>
    <dbReference type="NCBI Taxonomy" id="300111"/>
    <lineage>
        <taxon>Eukaryota</taxon>
        <taxon>Metazoa</taxon>
        <taxon>Ecdysozoa</taxon>
        <taxon>Arthropoda</taxon>
        <taxon>Hexapoda</taxon>
        <taxon>Insecta</taxon>
        <taxon>Pterygota</taxon>
        <taxon>Neoptera</taxon>
        <taxon>Endopterygota</taxon>
        <taxon>Hymenoptera</taxon>
        <taxon>Apocrita</taxon>
        <taxon>Aculeata</taxon>
        <taxon>Formicoidea</taxon>
        <taxon>Formicidae</taxon>
        <taxon>Myrmicinae</taxon>
        <taxon>Temnothorax</taxon>
    </lineage>
</organism>
<feature type="compositionally biased region" description="Polar residues" evidence="1">
    <location>
        <begin position="11"/>
        <end position="21"/>
    </location>
</feature>
<evidence type="ECO:0000313" key="3">
    <source>
        <dbReference type="RefSeq" id="XP_024875368.1"/>
    </source>
</evidence>
<dbReference type="AlphaFoldDB" id="A0A6J1Q108"/>
<dbReference type="RefSeq" id="XP_024875368.1">
    <property type="nucleotide sequence ID" value="XM_025019600.1"/>
</dbReference>